<keyword evidence="6 15" id="KW-0479">Metal-binding</keyword>
<comment type="similarity">
    <text evidence="1">Belongs to the class-II aminoacyl-tRNA synthetase family. Alax-L subfamily.</text>
</comment>
<dbReference type="PRINTS" id="PR00980">
    <property type="entry name" value="TRNASYNTHALA"/>
</dbReference>
<dbReference type="InterPro" id="IPR045864">
    <property type="entry name" value="aa-tRNA-synth_II/BPL/LPL"/>
</dbReference>
<dbReference type="EC" id="6.1.1.7" evidence="2"/>
<dbReference type="EMBL" id="LR899010">
    <property type="protein sequence ID" value="CAD7082279.1"/>
    <property type="molecule type" value="Genomic_DNA"/>
</dbReference>
<evidence type="ECO:0000256" key="12">
    <source>
        <dbReference type="ARBA" id="ARBA00023146"/>
    </source>
</evidence>
<dbReference type="SUPFAM" id="SSF55681">
    <property type="entry name" value="Class II aaRS and biotin synthetases"/>
    <property type="match status" value="1"/>
</dbReference>
<dbReference type="GO" id="GO:0004813">
    <property type="term" value="F:alanine-tRNA ligase activity"/>
    <property type="evidence" value="ECO:0007669"/>
    <property type="project" value="UniProtKB-UniRule"/>
</dbReference>
<dbReference type="InterPro" id="IPR002318">
    <property type="entry name" value="Ala-tRNA-lgiase_IIc"/>
</dbReference>
<dbReference type="CDD" id="cd00673">
    <property type="entry name" value="AlaRS_core"/>
    <property type="match status" value="1"/>
</dbReference>
<evidence type="ECO:0000313" key="19">
    <source>
        <dbReference type="Proteomes" id="UP000594454"/>
    </source>
</evidence>
<dbReference type="InterPro" id="IPR018163">
    <property type="entry name" value="Thr/Ala-tRNA-synth_IIc_edit"/>
</dbReference>
<comment type="cofactor">
    <cofactor evidence="15">
        <name>Zn(2+)</name>
        <dbReference type="ChEBI" id="CHEBI:29105"/>
    </cofactor>
    <text evidence="15">Binds 1 zinc ion per subunit.</text>
</comment>
<feature type="domain" description="Alanyl-transfer RNA synthetases family profile" evidence="17">
    <location>
        <begin position="22"/>
        <end position="803"/>
    </location>
</feature>
<dbReference type="Proteomes" id="UP000594454">
    <property type="component" value="Chromosome 2"/>
</dbReference>
<dbReference type="GO" id="GO:0000049">
    <property type="term" value="F:tRNA binding"/>
    <property type="evidence" value="ECO:0007669"/>
    <property type="project" value="UniProtKB-KW"/>
</dbReference>
<dbReference type="GO" id="GO:0006419">
    <property type="term" value="P:alanyl-tRNA aminoacylation"/>
    <property type="evidence" value="ECO:0007669"/>
    <property type="project" value="InterPro"/>
</dbReference>
<gene>
    <name evidence="18" type="ORF">HERILL_LOCUS5326</name>
</gene>
<evidence type="ECO:0000256" key="2">
    <source>
        <dbReference type="ARBA" id="ARBA00013168"/>
    </source>
</evidence>
<dbReference type="GO" id="GO:0002161">
    <property type="term" value="F:aminoacyl-tRNA deacylase activity"/>
    <property type="evidence" value="ECO:0007669"/>
    <property type="project" value="TreeGrafter"/>
</dbReference>
<evidence type="ECO:0000256" key="3">
    <source>
        <dbReference type="ARBA" id="ARBA00017959"/>
    </source>
</evidence>
<comment type="domain">
    <text evidence="15">Consists of three domains; the N-terminal catalytic domain, the editing domain and the C-terminal C-Ala domain. The editing domain removes incorrectly charged amino acids, while the C-Ala domain, along with tRNA(Ala), serves as a bridge to cooperatively bring together the editing and aminoacylation centers thus stimulating deacylation of misacylated tRNAs.</text>
</comment>
<dbReference type="GO" id="GO:0008270">
    <property type="term" value="F:zinc ion binding"/>
    <property type="evidence" value="ECO:0007669"/>
    <property type="project" value="UniProtKB-UniRule"/>
</dbReference>
<keyword evidence="11 15" id="KW-0648">Protein biosynthesis</keyword>
<dbReference type="OMA" id="ECFEIWR"/>
<dbReference type="SMART" id="SM00863">
    <property type="entry name" value="tRNA_SAD"/>
    <property type="match status" value="1"/>
</dbReference>
<protein>
    <recommendedName>
        <fullName evidence="3">Alanine--tRNA ligase</fullName>
        <ecNumber evidence="2">6.1.1.7</ecNumber>
    </recommendedName>
    <alternativeName>
        <fullName evidence="13">Alanyl-tRNA synthetase</fullName>
    </alternativeName>
</protein>
<evidence type="ECO:0000256" key="6">
    <source>
        <dbReference type="ARBA" id="ARBA00022723"/>
    </source>
</evidence>
<keyword evidence="4 15" id="KW-0820">tRNA-binding</keyword>
<evidence type="ECO:0000256" key="9">
    <source>
        <dbReference type="ARBA" id="ARBA00022840"/>
    </source>
</evidence>
<dbReference type="SUPFAM" id="SSF55186">
    <property type="entry name" value="ThrRS/AlaRS common domain"/>
    <property type="match status" value="1"/>
</dbReference>
<keyword evidence="7 15" id="KW-0547">Nucleotide-binding</keyword>
<dbReference type="GO" id="GO:0005524">
    <property type="term" value="F:ATP binding"/>
    <property type="evidence" value="ECO:0007669"/>
    <property type="project" value="UniProtKB-UniRule"/>
</dbReference>
<keyword evidence="9 15" id="KW-0067">ATP-binding</keyword>
<evidence type="ECO:0000256" key="7">
    <source>
        <dbReference type="ARBA" id="ARBA00022741"/>
    </source>
</evidence>
<feature type="coiled-coil region" evidence="16">
    <location>
        <begin position="811"/>
        <end position="845"/>
    </location>
</feature>
<dbReference type="GO" id="GO:0005739">
    <property type="term" value="C:mitochondrion"/>
    <property type="evidence" value="ECO:0007669"/>
    <property type="project" value="TreeGrafter"/>
</dbReference>
<accession>A0A7R8UKF8</accession>
<evidence type="ECO:0000256" key="8">
    <source>
        <dbReference type="ARBA" id="ARBA00022833"/>
    </source>
</evidence>
<comment type="function">
    <text evidence="15">Catalyzes the attachment of alanine to tRNA(Ala) in a two-step reaction: alanine is first activated by ATP to form Ala-AMP and then transferred to the acceptor end of tRNA(Ala). Also edits incorrectly charged tRNA(Ala) via its editing domain.</text>
</comment>
<evidence type="ECO:0000256" key="4">
    <source>
        <dbReference type="ARBA" id="ARBA00022555"/>
    </source>
</evidence>
<dbReference type="SUPFAM" id="SSF50447">
    <property type="entry name" value="Translation proteins"/>
    <property type="match status" value="1"/>
</dbReference>
<dbReference type="InterPro" id="IPR018165">
    <property type="entry name" value="Ala-tRNA-synth_IIc_core"/>
</dbReference>
<evidence type="ECO:0000256" key="10">
    <source>
        <dbReference type="ARBA" id="ARBA00022884"/>
    </source>
</evidence>
<dbReference type="InParanoid" id="A0A7R8UKF8"/>
<sequence length="1007" mass="113728">MIYRGVHKYARRMYSASLRKSPSSSEIRKMFVDYFIEEHGHTFVRSSPVVPFCDPTVAFVNAGMNQFKSIFLGKEQPMARRVVNSQKCIRVGGKHNDLSVVGKDGYHHTFFEMLGNWSFGDYFKKEACEMAWNLLRGPFGIDTSRLYVTYFGGDEGLSLPADIECREIWRSLGVPDDRILAFGSRDNFWEMGTTGPCGPCTEIHIDHLPNSNPSIRSKLVNAGSPDLTELWNLVFIQYNRKDGGSIETLPEKHIDTGMGMERLVAILQGKSTNYDTDLFLPIFDTIQKISNAPSYGYEFEPSSEKYALDTAYRTLADHSRMITACLADGMLPDQNHKLRRIIRKSMLLSNNVFQRNNLLHEIIPKVSEILGPTYPEMQTKLPNVLEILSHEQEIFTALRRNCNANIKEIISANKHLEEVDLFDSPGFVPAYKELQTLKTHFTKNVMPGDFVFKLKDTYGLDEESIEKLAEVEGLQIDKVGYLKELAKAKDRSKDSFSDAKIIDKASQEISNYTAGLKNTENFYKYNYMYNTSTKLYQVPTIKTKILRILQNGNAEQSVRLNSDNPVTIITEKSNFYHESGGQQSDHGTIVAYVGNSKLQFDVKEVSCSNGCILHSGNFTNSDTKDITLSVNDEVELNVDQNRRTRNIIHHTATHLLNASVRHVIKGVIYQLSSSVTSDCLKLELAILGKKVENELLEIIESLIRHAIKVNAPTSVKRISAQDVLNTKDIVMVPGEIYPETGLRLLALEDPITGLCSKELCCGTHALSTGELQDFCLTNIKQTGRSKYAFTAVAGDAALHARTKSKEIERSIAHFEELINIQQNRADTLQARLQKLRNKIVTSDLELPYLSKVQYLDRVNVLIKHLKDASKVTLKEFVEIEMKNVLQEHPAEKVPFVIHFLKCSTMMEDVSLQKATKLCPDRPVLVVSLTNGMVKARCCVPQDKLSHFSAQEWLEKFATVFNGQTMPPKGQNPREVCNMKAKKVHSPVFHEKLEIAIAEAKKYASKHL</sequence>
<keyword evidence="19" id="KW-1185">Reference proteome</keyword>
<dbReference type="InterPro" id="IPR012947">
    <property type="entry name" value="tRNA_SAD"/>
</dbReference>
<organism evidence="18 19">
    <name type="scientific">Hermetia illucens</name>
    <name type="common">Black soldier fly</name>
    <dbReference type="NCBI Taxonomy" id="343691"/>
    <lineage>
        <taxon>Eukaryota</taxon>
        <taxon>Metazoa</taxon>
        <taxon>Ecdysozoa</taxon>
        <taxon>Arthropoda</taxon>
        <taxon>Hexapoda</taxon>
        <taxon>Insecta</taxon>
        <taxon>Pterygota</taxon>
        <taxon>Neoptera</taxon>
        <taxon>Endopterygota</taxon>
        <taxon>Diptera</taxon>
        <taxon>Brachycera</taxon>
        <taxon>Stratiomyomorpha</taxon>
        <taxon>Stratiomyidae</taxon>
        <taxon>Hermetiinae</taxon>
        <taxon>Hermetia</taxon>
    </lineage>
</organism>
<dbReference type="NCBIfam" id="TIGR00344">
    <property type="entry name" value="alaS"/>
    <property type="match status" value="1"/>
</dbReference>
<dbReference type="PANTHER" id="PTHR11777:SF39">
    <property type="entry name" value="ALANINE--TRNA LIGASE, MITOCHONDRIAL"/>
    <property type="match status" value="1"/>
</dbReference>
<comment type="subunit">
    <text evidence="15">Monomer.</text>
</comment>
<dbReference type="AlphaFoldDB" id="A0A7R8UKF8"/>
<evidence type="ECO:0000256" key="11">
    <source>
        <dbReference type="ARBA" id="ARBA00022917"/>
    </source>
</evidence>
<comment type="catalytic activity">
    <reaction evidence="14 15">
        <text>tRNA(Ala) + L-alanine + ATP = L-alanyl-tRNA(Ala) + AMP + diphosphate</text>
        <dbReference type="Rhea" id="RHEA:12540"/>
        <dbReference type="Rhea" id="RHEA-COMP:9657"/>
        <dbReference type="Rhea" id="RHEA-COMP:9923"/>
        <dbReference type="ChEBI" id="CHEBI:30616"/>
        <dbReference type="ChEBI" id="CHEBI:33019"/>
        <dbReference type="ChEBI" id="CHEBI:57972"/>
        <dbReference type="ChEBI" id="CHEBI:78442"/>
        <dbReference type="ChEBI" id="CHEBI:78497"/>
        <dbReference type="ChEBI" id="CHEBI:456215"/>
        <dbReference type="EC" id="6.1.1.7"/>
    </reaction>
</comment>
<keyword evidence="5 15" id="KW-0436">Ligase</keyword>
<evidence type="ECO:0000256" key="5">
    <source>
        <dbReference type="ARBA" id="ARBA00022598"/>
    </source>
</evidence>
<evidence type="ECO:0000313" key="18">
    <source>
        <dbReference type="EMBL" id="CAD7082279.1"/>
    </source>
</evidence>
<dbReference type="Gene3D" id="3.30.930.10">
    <property type="entry name" value="Bira Bifunctional Protein, Domain 2"/>
    <property type="match status" value="1"/>
</dbReference>
<evidence type="ECO:0000256" key="16">
    <source>
        <dbReference type="SAM" id="Coils"/>
    </source>
</evidence>
<keyword evidence="8 15" id="KW-0862">Zinc</keyword>
<dbReference type="SUPFAM" id="SSF101353">
    <property type="entry name" value="Putative anticodon-binding domain of alanyl-tRNA synthetase (AlaRS)"/>
    <property type="match status" value="1"/>
</dbReference>
<dbReference type="InterPro" id="IPR009000">
    <property type="entry name" value="Transl_B-barrel_sf"/>
</dbReference>
<keyword evidence="12 15" id="KW-0030">Aminoacyl-tRNA synthetase</keyword>
<dbReference type="InterPro" id="IPR018162">
    <property type="entry name" value="Ala-tRNA-ligase_IIc_anticod-bd"/>
</dbReference>
<feature type="binding site" evidence="15">
    <location>
        <position position="764"/>
    </location>
    <ligand>
        <name>Zn(2+)</name>
        <dbReference type="ChEBI" id="CHEBI:29105"/>
    </ligand>
</feature>
<reference evidence="18 19" key="1">
    <citation type="submission" date="2020-11" db="EMBL/GenBank/DDBJ databases">
        <authorList>
            <person name="Wallbank WR R."/>
            <person name="Pardo Diaz C."/>
            <person name="Kozak K."/>
            <person name="Martin S."/>
            <person name="Jiggins C."/>
            <person name="Moest M."/>
            <person name="Warren A I."/>
            <person name="Generalovic N T."/>
            <person name="Byers J.R.P. K."/>
            <person name="Montejo-Kovacevich G."/>
            <person name="Yen C E."/>
        </authorList>
    </citation>
    <scope>NUCLEOTIDE SEQUENCE [LARGE SCALE GENOMIC DNA]</scope>
</reference>
<dbReference type="PANTHER" id="PTHR11777">
    <property type="entry name" value="ALANYL-TRNA SYNTHETASE"/>
    <property type="match status" value="1"/>
</dbReference>
<dbReference type="InterPro" id="IPR050058">
    <property type="entry name" value="Ala-tRNA_ligase"/>
</dbReference>
<dbReference type="FunCoup" id="A0A7R8UKF8">
    <property type="interactions" value="445"/>
</dbReference>
<evidence type="ECO:0000256" key="14">
    <source>
        <dbReference type="ARBA" id="ARBA00048300"/>
    </source>
</evidence>
<evidence type="ECO:0000259" key="17">
    <source>
        <dbReference type="PROSITE" id="PS50860"/>
    </source>
</evidence>
<dbReference type="Pfam" id="PF01411">
    <property type="entry name" value="tRNA-synt_2c"/>
    <property type="match status" value="2"/>
</dbReference>
<feature type="binding site" evidence="15">
    <location>
        <position position="654"/>
    </location>
    <ligand>
        <name>Zn(2+)</name>
        <dbReference type="ChEBI" id="CHEBI:29105"/>
    </ligand>
</feature>
<keyword evidence="10 15" id="KW-0694">RNA-binding</keyword>
<dbReference type="FunFam" id="3.30.930.10:FF:000011">
    <property type="entry name" value="Alanine--tRNA ligase, cytoplasmic"/>
    <property type="match status" value="1"/>
</dbReference>
<evidence type="ECO:0000256" key="1">
    <source>
        <dbReference type="ARBA" id="ARBA00008429"/>
    </source>
</evidence>
<dbReference type="Gene3D" id="2.40.30.130">
    <property type="match status" value="1"/>
</dbReference>
<dbReference type="HAMAP" id="MF_00036_B">
    <property type="entry name" value="Ala_tRNA_synth_B"/>
    <property type="match status" value="1"/>
</dbReference>
<proteinExistence type="inferred from homology"/>
<name>A0A7R8UKF8_HERIL</name>
<feature type="binding site" evidence="15">
    <location>
        <position position="650"/>
    </location>
    <ligand>
        <name>Zn(2+)</name>
        <dbReference type="ChEBI" id="CHEBI:29105"/>
    </ligand>
</feature>
<keyword evidence="16" id="KW-0175">Coiled coil</keyword>
<evidence type="ECO:0000256" key="13">
    <source>
        <dbReference type="ARBA" id="ARBA00032577"/>
    </source>
</evidence>
<dbReference type="InterPro" id="IPR023033">
    <property type="entry name" value="Ala_tRNA_ligase_euk/bac"/>
</dbReference>
<dbReference type="InterPro" id="IPR018164">
    <property type="entry name" value="Ala-tRNA-synth_IIc_N"/>
</dbReference>
<feature type="binding site" evidence="15">
    <location>
        <position position="760"/>
    </location>
    <ligand>
        <name>Zn(2+)</name>
        <dbReference type="ChEBI" id="CHEBI:29105"/>
    </ligand>
</feature>
<dbReference type="OrthoDB" id="2423964at2759"/>
<dbReference type="PROSITE" id="PS50860">
    <property type="entry name" value="AA_TRNA_LIGASE_II_ALA"/>
    <property type="match status" value="1"/>
</dbReference>
<evidence type="ECO:0000256" key="15">
    <source>
        <dbReference type="HAMAP-Rule" id="MF_03133"/>
    </source>
</evidence>
<dbReference type="Gene3D" id="3.30.980.10">
    <property type="entry name" value="Threonyl-trna Synthetase, Chain A, domain 2"/>
    <property type="match status" value="1"/>
</dbReference>